<accession>A0A5B6W8X1</accession>
<dbReference type="AlphaFoldDB" id="A0A5B6W8X1"/>
<evidence type="ECO:0000313" key="3">
    <source>
        <dbReference type="Proteomes" id="UP000325315"/>
    </source>
</evidence>
<sequence>MELVSDLIDEDSITWKTDTLVNTFSADIAKSIMQIPLARSVHDDFQVWGGEPSRTFSVRSAYKLLQKSTRIPKLHGLEEKLRICEIGRLHNQDDKRTSVTIHFDAAFDQYSSRTASGLVVRDMRGEILASKSILHSNVAEAYAGLQAVRLGISLGLNACEIFGDSRTIIKKC</sequence>
<dbReference type="Pfam" id="PF13456">
    <property type="entry name" value="RVT_3"/>
    <property type="match status" value="1"/>
</dbReference>
<protein>
    <submittedName>
        <fullName evidence="2">Glycine, alanine and asparagine-rich protein-like</fullName>
    </submittedName>
</protein>
<dbReference type="GO" id="GO:0003676">
    <property type="term" value="F:nucleic acid binding"/>
    <property type="evidence" value="ECO:0007669"/>
    <property type="project" value="InterPro"/>
</dbReference>
<comment type="caution">
    <text evidence="2">The sequence shown here is derived from an EMBL/GenBank/DDBJ whole genome shotgun (WGS) entry which is preliminary data.</text>
</comment>
<keyword evidence="3" id="KW-1185">Reference proteome</keyword>
<feature type="domain" description="RNase H type-1" evidence="1">
    <location>
        <begin position="103"/>
        <end position="170"/>
    </location>
</feature>
<dbReference type="Gene3D" id="3.30.420.10">
    <property type="entry name" value="Ribonuclease H-like superfamily/Ribonuclease H"/>
    <property type="match status" value="1"/>
</dbReference>
<dbReference type="InterPro" id="IPR002156">
    <property type="entry name" value="RNaseH_domain"/>
</dbReference>
<dbReference type="OrthoDB" id="999497at2759"/>
<name>A0A5B6W8X1_9ROSI</name>
<evidence type="ECO:0000313" key="2">
    <source>
        <dbReference type="EMBL" id="KAA3477724.1"/>
    </source>
</evidence>
<dbReference type="EMBL" id="SMMG02000004">
    <property type="protein sequence ID" value="KAA3477724.1"/>
    <property type="molecule type" value="Genomic_DNA"/>
</dbReference>
<evidence type="ECO:0000259" key="1">
    <source>
        <dbReference type="Pfam" id="PF13456"/>
    </source>
</evidence>
<organism evidence="2 3">
    <name type="scientific">Gossypium australe</name>
    <dbReference type="NCBI Taxonomy" id="47621"/>
    <lineage>
        <taxon>Eukaryota</taxon>
        <taxon>Viridiplantae</taxon>
        <taxon>Streptophyta</taxon>
        <taxon>Embryophyta</taxon>
        <taxon>Tracheophyta</taxon>
        <taxon>Spermatophyta</taxon>
        <taxon>Magnoliopsida</taxon>
        <taxon>eudicotyledons</taxon>
        <taxon>Gunneridae</taxon>
        <taxon>Pentapetalae</taxon>
        <taxon>rosids</taxon>
        <taxon>malvids</taxon>
        <taxon>Malvales</taxon>
        <taxon>Malvaceae</taxon>
        <taxon>Malvoideae</taxon>
        <taxon>Gossypium</taxon>
    </lineage>
</organism>
<proteinExistence type="predicted"/>
<dbReference type="InterPro" id="IPR036397">
    <property type="entry name" value="RNaseH_sf"/>
</dbReference>
<reference evidence="3" key="1">
    <citation type="journal article" date="2019" name="Plant Biotechnol. J.">
        <title>Genome sequencing of the Australian wild diploid species Gossypium australe highlights disease resistance and delayed gland morphogenesis.</title>
        <authorList>
            <person name="Cai Y."/>
            <person name="Cai X."/>
            <person name="Wang Q."/>
            <person name="Wang P."/>
            <person name="Zhang Y."/>
            <person name="Cai C."/>
            <person name="Xu Y."/>
            <person name="Wang K."/>
            <person name="Zhou Z."/>
            <person name="Wang C."/>
            <person name="Geng S."/>
            <person name="Li B."/>
            <person name="Dong Q."/>
            <person name="Hou Y."/>
            <person name="Wang H."/>
            <person name="Ai P."/>
            <person name="Liu Z."/>
            <person name="Yi F."/>
            <person name="Sun M."/>
            <person name="An G."/>
            <person name="Cheng J."/>
            <person name="Zhang Y."/>
            <person name="Shi Q."/>
            <person name="Xie Y."/>
            <person name="Shi X."/>
            <person name="Chang Y."/>
            <person name="Huang F."/>
            <person name="Chen Y."/>
            <person name="Hong S."/>
            <person name="Mi L."/>
            <person name="Sun Q."/>
            <person name="Zhang L."/>
            <person name="Zhou B."/>
            <person name="Peng R."/>
            <person name="Zhang X."/>
            <person name="Liu F."/>
        </authorList>
    </citation>
    <scope>NUCLEOTIDE SEQUENCE [LARGE SCALE GENOMIC DNA]</scope>
    <source>
        <strain evidence="3">cv. PA1801</strain>
    </source>
</reference>
<dbReference type="Proteomes" id="UP000325315">
    <property type="component" value="Unassembled WGS sequence"/>
</dbReference>
<gene>
    <name evidence="2" type="ORF">EPI10_011590</name>
</gene>
<dbReference type="GO" id="GO:0004523">
    <property type="term" value="F:RNA-DNA hybrid ribonuclease activity"/>
    <property type="evidence" value="ECO:0007669"/>
    <property type="project" value="InterPro"/>
</dbReference>